<organism evidence="7 8">
    <name type="scientific">Sulfobacillus acidophilus</name>
    <dbReference type="NCBI Taxonomy" id="53633"/>
    <lineage>
        <taxon>Bacteria</taxon>
        <taxon>Bacillati</taxon>
        <taxon>Bacillota</taxon>
        <taxon>Clostridia</taxon>
        <taxon>Eubacteriales</taxon>
        <taxon>Clostridiales Family XVII. Incertae Sedis</taxon>
        <taxon>Sulfobacillus</taxon>
    </lineage>
</organism>
<comment type="subcellular location">
    <subcellularLocation>
        <location evidence="1">Cell envelope</location>
    </subcellularLocation>
</comment>
<dbReference type="GO" id="GO:0043190">
    <property type="term" value="C:ATP-binding cassette (ABC) transporter complex"/>
    <property type="evidence" value="ECO:0007669"/>
    <property type="project" value="InterPro"/>
</dbReference>
<evidence type="ECO:0000256" key="2">
    <source>
        <dbReference type="ARBA" id="ARBA00005695"/>
    </source>
</evidence>
<dbReference type="GO" id="GO:1904680">
    <property type="term" value="F:peptide transmembrane transporter activity"/>
    <property type="evidence" value="ECO:0007669"/>
    <property type="project" value="TreeGrafter"/>
</dbReference>
<dbReference type="Proteomes" id="UP000241848">
    <property type="component" value="Unassembled WGS sequence"/>
</dbReference>
<evidence type="ECO:0000313" key="7">
    <source>
        <dbReference type="EMBL" id="PSR23642.1"/>
    </source>
</evidence>
<dbReference type="PANTHER" id="PTHR30290">
    <property type="entry name" value="PERIPLASMIC BINDING COMPONENT OF ABC TRANSPORTER"/>
    <property type="match status" value="1"/>
</dbReference>
<evidence type="ECO:0000256" key="4">
    <source>
        <dbReference type="ARBA" id="ARBA00022729"/>
    </source>
</evidence>
<evidence type="ECO:0000313" key="8">
    <source>
        <dbReference type="Proteomes" id="UP000241848"/>
    </source>
</evidence>
<dbReference type="InterPro" id="IPR030678">
    <property type="entry name" value="Peptide/Ni-bd"/>
</dbReference>
<dbReference type="InterPro" id="IPR000914">
    <property type="entry name" value="SBP_5_dom"/>
</dbReference>
<dbReference type="AlphaFoldDB" id="A0A2T2WN29"/>
<dbReference type="EMBL" id="PXYV01000004">
    <property type="protein sequence ID" value="PSR23642.1"/>
    <property type="molecule type" value="Genomic_DNA"/>
</dbReference>
<dbReference type="SUPFAM" id="SSF53850">
    <property type="entry name" value="Periplasmic binding protein-like II"/>
    <property type="match status" value="1"/>
</dbReference>
<feature type="signal peptide" evidence="5">
    <location>
        <begin position="1"/>
        <end position="27"/>
    </location>
</feature>
<keyword evidence="4 5" id="KW-0732">Signal</keyword>
<feature type="chain" id="PRO_5015562601" evidence="5">
    <location>
        <begin position="28"/>
        <end position="574"/>
    </location>
</feature>
<dbReference type="GO" id="GO:0015833">
    <property type="term" value="P:peptide transport"/>
    <property type="evidence" value="ECO:0007669"/>
    <property type="project" value="TreeGrafter"/>
</dbReference>
<proteinExistence type="inferred from homology"/>
<dbReference type="GO" id="GO:0042597">
    <property type="term" value="C:periplasmic space"/>
    <property type="evidence" value="ECO:0007669"/>
    <property type="project" value="UniProtKB-ARBA"/>
</dbReference>
<evidence type="ECO:0000256" key="3">
    <source>
        <dbReference type="ARBA" id="ARBA00022448"/>
    </source>
</evidence>
<feature type="domain" description="Solute-binding protein family 5" evidence="6">
    <location>
        <begin position="90"/>
        <end position="490"/>
    </location>
</feature>
<evidence type="ECO:0000256" key="1">
    <source>
        <dbReference type="ARBA" id="ARBA00004196"/>
    </source>
</evidence>
<name>A0A2T2WN29_9FIRM</name>
<keyword evidence="3" id="KW-0813">Transport</keyword>
<dbReference type="PANTHER" id="PTHR30290:SF10">
    <property type="entry name" value="PERIPLASMIC OLIGOPEPTIDE-BINDING PROTEIN-RELATED"/>
    <property type="match status" value="1"/>
</dbReference>
<dbReference type="Pfam" id="PF00496">
    <property type="entry name" value="SBP_bac_5"/>
    <property type="match status" value="1"/>
</dbReference>
<dbReference type="PIRSF" id="PIRSF002741">
    <property type="entry name" value="MppA"/>
    <property type="match status" value="1"/>
</dbReference>
<dbReference type="GO" id="GO:0030313">
    <property type="term" value="C:cell envelope"/>
    <property type="evidence" value="ECO:0007669"/>
    <property type="project" value="UniProtKB-SubCell"/>
</dbReference>
<accession>A0A2T2WN29</accession>
<comment type="similarity">
    <text evidence="2">Belongs to the bacterial solute-binding protein 5 family.</text>
</comment>
<sequence>MVKRSIALLGVSCLALLSAAGWGTTHARVASTSASADTIVMATAPLQAPNWFFPVGSDTGATLQNRQLQSLMYVPLVHIGTNDAPDYAQSIATGVTVNKASDQFTVHLGTKYKWSNGQPVTAQDVVFTWDLIKAASSKHTPFGYPYVGIGGVPADWKSVVAKGSKTVVITTTAPVNAVWFIQDGLSQIIPVDQSVWDKYPTNMYKELEFIDLLANSPTSPEYDVVDGAFKFYKMVPGDYWEFVPNPSYGGHKPTIKAFIEQYETSTAAEFEALKEGTVNVGYLPNSSWSARGQLTNDVIKPVYFVGFTEMPMNENAHAPGGLGPVFQQLYLREALQMGINEPAIIKGIYHGEASLCYGPVAALPKTVYVDPATTKADYPYNPAKGKKLLEANGWKEVNGVMTKGKLRLAFTVTYISGDQTTTDMMELLKADWAKEGIDVTLRPEALADVDMNQTIDPTKWSVEGPFNLTWGTFYPDGESIFGTGGGSNNGGYSNATSNALMAAVTKPASTKATLSALFKYEENISKEVPVLWLPWPAGSVSVQGDYLTYAKNVHGVVSTAGVAGSIAPQYWTIK</sequence>
<gene>
    <name evidence="7" type="ORF">C7B45_02420</name>
</gene>
<dbReference type="Gene3D" id="3.90.76.10">
    <property type="entry name" value="Dipeptide-binding Protein, Domain 1"/>
    <property type="match status" value="1"/>
</dbReference>
<dbReference type="InterPro" id="IPR039424">
    <property type="entry name" value="SBP_5"/>
</dbReference>
<evidence type="ECO:0000259" key="6">
    <source>
        <dbReference type="Pfam" id="PF00496"/>
    </source>
</evidence>
<reference evidence="7 8" key="1">
    <citation type="journal article" date="2014" name="BMC Genomics">
        <title>Comparison of environmental and isolate Sulfobacillus genomes reveals diverse carbon, sulfur, nitrogen, and hydrogen metabolisms.</title>
        <authorList>
            <person name="Justice N.B."/>
            <person name="Norman A."/>
            <person name="Brown C.T."/>
            <person name="Singh A."/>
            <person name="Thomas B.C."/>
            <person name="Banfield J.F."/>
        </authorList>
    </citation>
    <scope>NUCLEOTIDE SEQUENCE [LARGE SCALE GENOMIC DNA]</scope>
    <source>
        <strain evidence="7">AMDSBA3</strain>
    </source>
</reference>
<protein>
    <submittedName>
        <fullName evidence="7">ABC transporter substrate-binding protein</fullName>
    </submittedName>
</protein>
<comment type="caution">
    <text evidence="7">The sequence shown here is derived from an EMBL/GenBank/DDBJ whole genome shotgun (WGS) entry which is preliminary data.</text>
</comment>
<evidence type="ECO:0000256" key="5">
    <source>
        <dbReference type="SAM" id="SignalP"/>
    </source>
</evidence>
<dbReference type="Gene3D" id="3.40.190.10">
    <property type="entry name" value="Periplasmic binding protein-like II"/>
    <property type="match status" value="1"/>
</dbReference>
<dbReference type="Gene3D" id="3.10.105.10">
    <property type="entry name" value="Dipeptide-binding Protein, Domain 3"/>
    <property type="match status" value="1"/>
</dbReference>